<dbReference type="Proteomes" id="UP000789366">
    <property type="component" value="Unassembled WGS sequence"/>
</dbReference>
<evidence type="ECO:0000313" key="1">
    <source>
        <dbReference type="EMBL" id="CAG8765263.1"/>
    </source>
</evidence>
<proteinExistence type="predicted"/>
<sequence>MREYWACVKDLNPKFSKMHDMVEQGYLRDDEIEDFIKKQFLVKDKKLNHGLIISNRGINSRYEFEPRFEIKINSINTLSVLNQSVNRPPNDVYLEIQYPRWELVFKTKDMKLPENFIRDIEDSLNSCNPYHKLIQNFRNYGHFVPKKVILGYKLHRMSCLQNDVTLAGEQRLKTSEYFKTNEFKELWDRWCNSIHVNLNQSYLLSMNSDIFKREELFKWAESCLNDNNDMQIISWELYPLYELLDDTLKRSVNAIFGMDNIKVKNKVLMSG</sequence>
<gene>
    <name evidence="1" type="ORF">SPELUC_LOCUS15406</name>
</gene>
<comment type="caution">
    <text evidence="1">The sequence shown here is derived from an EMBL/GenBank/DDBJ whole genome shotgun (WGS) entry which is preliminary data.</text>
</comment>
<reference evidence="1" key="1">
    <citation type="submission" date="2021-06" db="EMBL/GenBank/DDBJ databases">
        <authorList>
            <person name="Kallberg Y."/>
            <person name="Tangrot J."/>
            <person name="Rosling A."/>
        </authorList>
    </citation>
    <scope>NUCLEOTIDE SEQUENCE</scope>
    <source>
        <strain evidence="1">28 12/20/2015</strain>
    </source>
</reference>
<evidence type="ECO:0000313" key="2">
    <source>
        <dbReference type="Proteomes" id="UP000789366"/>
    </source>
</evidence>
<name>A0ACA9QUV4_9GLOM</name>
<feature type="non-terminal residue" evidence="1">
    <location>
        <position position="271"/>
    </location>
</feature>
<keyword evidence="2" id="KW-1185">Reference proteome</keyword>
<accession>A0ACA9QUV4</accession>
<protein>
    <submittedName>
        <fullName evidence="1">10131_t:CDS:1</fullName>
    </submittedName>
</protein>
<dbReference type="EMBL" id="CAJVPW010050713">
    <property type="protein sequence ID" value="CAG8765263.1"/>
    <property type="molecule type" value="Genomic_DNA"/>
</dbReference>
<organism evidence="1 2">
    <name type="scientific">Cetraspora pellucida</name>
    <dbReference type="NCBI Taxonomy" id="1433469"/>
    <lineage>
        <taxon>Eukaryota</taxon>
        <taxon>Fungi</taxon>
        <taxon>Fungi incertae sedis</taxon>
        <taxon>Mucoromycota</taxon>
        <taxon>Glomeromycotina</taxon>
        <taxon>Glomeromycetes</taxon>
        <taxon>Diversisporales</taxon>
        <taxon>Gigasporaceae</taxon>
        <taxon>Cetraspora</taxon>
    </lineage>
</organism>